<keyword evidence="1" id="KW-0732">Signal</keyword>
<protein>
    <submittedName>
        <fullName evidence="3">TonB-dependent receptor</fullName>
    </submittedName>
</protein>
<dbReference type="PANTHER" id="PTHR30069:SF29">
    <property type="entry name" value="HEMOGLOBIN AND HEMOGLOBIN-HAPTOGLOBIN-BINDING PROTEIN 1-RELATED"/>
    <property type="match status" value="1"/>
</dbReference>
<dbReference type="EMBL" id="CP129968">
    <property type="protein sequence ID" value="WKK79131.2"/>
    <property type="molecule type" value="Genomic_DNA"/>
</dbReference>
<dbReference type="InterPro" id="IPR008969">
    <property type="entry name" value="CarboxyPept-like_regulatory"/>
</dbReference>
<dbReference type="GO" id="GO:0044718">
    <property type="term" value="P:siderophore transmembrane transport"/>
    <property type="evidence" value="ECO:0007669"/>
    <property type="project" value="TreeGrafter"/>
</dbReference>
<dbReference type="Pfam" id="PF07715">
    <property type="entry name" value="Plug"/>
    <property type="match status" value="1"/>
</dbReference>
<dbReference type="SUPFAM" id="SSF56935">
    <property type="entry name" value="Porins"/>
    <property type="match status" value="1"/>
</dbReference>
<keyword evidence="3" id="KW-0675">Receptor</keyword>
<dbReference type="Pfam" id="PF13715">
    <property type="entry name" value="CarbopepD_reg_2"/>
    <property type="match status" value="1"/>
</dbReference>
<evidence type="ECO:0000259" key="2">
    <source>
        <dbReference type="Pfam" id="PF07715"/>
    </source>
</evidence>
<dbReference type="AlphaFoldDB" id="A0AA49GD78"/>
<sequence>MKTLTTLTIIILFPFCLLGQTILKGKVTDKNNEALPGVNIFIEGTYEGTSSSKNGEFQFETELTGSHQLAFQSVGFKKELHTITLEGNEIVINTSLKEAIDQMKAVTITAGGMEASDVKKAVVLKPIDIVTTPSAIGDIVGAFQTLPGTSNVGNDGRLFVRGGDASETAIFIDGLKVNNAFGTTANNVPSRTRFSPNMFKGSFFSTGGYSAEYGQALSSALVLNSIDMPVRSQADISLMSLGGGLSQTLVGKRNSISANANFFDLGPYQNLINQNFDWERAPHSWDASILGRQQWGNSGMLKAFFQTESSGMEIWQAEPGELGRGDLIKINNNYNVGQLSFKQIKNEEWSFTGGLSYTLNTDQFDLGGLKVEQKTQLFHAKGVAIRDFSDAFSTKIGVETFWNKYDEALLDENQSRGFEDPQANAFVESDYYISNDLILRGGLRAGYSNLINEQWIDPRASLSYKFQHEGQISLAYGKFSQLAESKYRVVNNSIGNTEATHYILNYFIHKNSRTFRAEAFHKDYDNLLTFDGADMNLSNISLNGFGKASGFDVFYRDRKSIKNTDFWISYSFVDSKRKFAHYESEVQPSFAPKHNASLVVKHFVSSLNSQFGGSFSVNDGFAYTNPNFEGEQNQRTKSFQSLSLSWSYLPKPNLIIHFACNNVLGRENQFGFDYANQANEQGIFASSPVGQAAPRFLFLGVFLTLSTDKNANQLNNL</sequence>
<dbReference type="Proteomes" id="UP001232019">
    <property type="component" value="Chromosome"/>
</dbReference>
<dbReference type="KEGG" id="marp:QYS47_16790"/>
<evidence type="ECO:0000313" key="3">
    <source>
        <dbReference type="EMBL" id="WKK79131.2"/>
    </source>
</evidence>
<proteinExistence type="predicted"/>
<dbReference type="InterPro" id="IPR039426">
    <property type="entry name" value="TonB-dep_rcpt-like"/>
</dbReference>
<reference evidence="3" key="1">
    <citation type="submission" date="2023-08" db="EMBL/GenBank/DDBJ databases">
        <title>Comparative genomics and taxonomic characterization of three novel marine species of genus Marivirga.</title>
        <authorList>
            <person name="Muhammad N."/>
            <person name="Kim S.-G."/>
        </authorList>
    </citation>
    <scope>NUCLEOTIDE SEQUENCE</scope>
    <source>
        <strain evidence="3">BKB1-2</strain>
    </source>
</reference>
<dbReference type="RefSeq" id="WP_322347152.1">
    <property type="nucleotide sequence ID" value="NZ_CP129968.2"/>
</dbReference>
<name>A0AA49GD78_9BACT</name>
<feature type="domain" description="TonB-dependent receptor plug" evidence="2">
    <location>
        <begin position="138"/>
        <end position="215"/>
    </location>
</feature>
<gene>
    <name evidence="3" type="ORF">QYS47_16790</name>
</gene>
<dbReference type="InterPro" id="IPR012910">
    <property type="entry name" value="Plug_dom"/>
</dbReference>
<dbReference type="GO" id="GO:0015344">
    <property type="term" value="F:siderophore uptake transmembrane transporter activity"/>
    <property type="evidence" value="ECO:0007669"/>
    <property type="project" value="TreeGrafter"/>
</dbReference>
<evidence type="ECO:0000256" key="1">
    <source>
        <dbReference type="ARBA" id="ARBA00022729"/>
    </source>
</evidence>
<accession>A0AA49GD78</accession>
<dbReference type="GO" id="GO:0009279">
    <property type="term" value="C:cell outer membrane"/>
    <property type="evidence" value="ECO:0007669"/>
    <property type="project" value="TreeGrafter"/>
</dbReference>
<organism evidence="3">
    <name type="scientific">Marivirga arenosa</name>
    <dbReference type="NCBI Taxonomy" id="3059076"/>
    <lineage>
        <taxon>Bacteria</taxon>
        <taxon>Pseudomonadati</taxon>
        <taxon>Bacteroidota</taxon>
        <taxon>Cytophagia</taxon>
        <taxon>Cytophagales</taxon>
        <taxon>Marivirgaceae</taxon>
        <taxon>Marivirga</taxon>
    </lineage>
</organism>
<dbReference type="Gene3D" id="2.60.40.1120">
    <property type="entry name" value="Carboxypeptidase-like, regulatory domain"/>
    <property type="match status" value="1"/>
</dbReference>
<dbReference type="SUPFAM" id="SSF49464">
    <property type="entry name" value="Carboxypeptidase regulatory domain-like"/>
    <property type="match status" value="1"/>
</dbReference>
<dbReference type="PANTHER" id="PTHR30069">
    <property type="entry name" value="TONB-DEPENDENT OUTER MEMBRANE RECEPTOR"/>
    <property type="match status" value="1"/>
</dbReference>